<dbReference type="EMBL" id="CP117167">
    <property type="protein sequence ID" value="WCT14952.1"/>
    <property type="molecule type" value="Genomic_DNA"/>
</dbReference>
<gene>
    <name evidence="1" type="ORF">PQO05_13500</name>
</gene>
<evidence type="ECO:0000313" key="2">
    <source>
        <dbReference type="Proteomes" id="UP001216139"/>
    </source>
</evidence>
<accession>A0ABY7TH92</accession>
<keyword evidence="2" id="KW-1185">Reference proteome</keyword>
<reference evidence="1 2" key="1">
    <citation type="submission" date="2023-02" db="EMBL/GenBank/DDBJ databases">
        <title>Genome sequence of Mucilaginibacter jinjuensis strain KACC 16571.</title>
        <authorList>
            <person name="Kim S."/>
            <person name="Heo J."/>
            <person name="Kwon S.-W."/>
        </authorList>
    </citation>
    <scope>NUCLEOTIDE SEQUENCE [LARGE SCALE GENOMIC DNA]</scope>
    <source>
        <strain evidence="1 2">KACC 16571</strain>
    </source>
</reference>
<protein>
    <submittedName>
        <fullName evidence="1">Uncharacterized protein</fullName>
    </submittedName>
</protein>
<proteinExistence type="predicted"/>
<dbReference type="RefSeq" id="WP_273633445.1">
    <property type="nucleotide sequence ID" value="NZ_CP117167.1"/>
</dbReference>
<name>A0ABY7TH92_9SPHI</name>
<dbReference type="Proteomes" id="UP001216139">
    <property type="component" value="Chromosome"/>
</dbReference>
<sequence length="84" mass="10016">MKPKYLFYIVMIVVLHYEVGRLVSNGESRDIDDSSYEKGVRLNDTSNKSDIEFTYQDKDIKLKGVHQLRIINAHHYKQCHFKIW</sequence>
<organism evidence="1 2">
    <name type="scientific">Mucilaginibacter jinjuensis</name>
    <dbReference type="NCBI Taxonomy" id="1176721"/>
    <lineage>
        <taxon>Bacteria</taxon>
        <taxon>Pseudomonadati</taxon>
        <taxon>Bacteroidota</taxon>
        <taxon>Sphingobacteriia</taxon>
        <taxon>Sphingobacteriales</taxon>
        <taxon>Sphingobacteriaceae</taxon>
        <taxon>Mucilaginibacter</taxon>
    </lineage>
</organism>
<evidence type="ECO:0000313" key="1">
    <source>
        <dbReference type="EMBL" id="WCT14952.1"/>
    </source>
</evidence>